<evidence type="ECO:0000256" key="1">
    <source>
        <dbReference type="ARBA" id="ARBA00004141"/>
    </source>
</evidence>
<gene>
    <name evidence="9" type="primary">mscL</name>
    <name evidence="10" type="ORF">FC91_GL002102</name>
</gene>
<dbReference type="GO" id="GO:0005886">
    <property type="term" value="C:plasma membrane"/>
    <property type="evidence" value="ECO:0007669"/>
    <property type="project" value="UniProtKB-SubCell"/>
</dbReference>
<dbReference type="AlphaFoldDB" id="A0A0R1XDL6"/>
<dbReference type="Gene3D" id="1.10.1200.120">
    <property type="entry name" value="Large-conductance mechanosensitive channel, MscL, domain 1"/>
    <property type="match status" value="1"/>
</dbReference>
<dbReference type="RefSeq" id="WP_027828620.1">
    <property type="nucleotide sequence ID" value="NZ_AUEH01000024.1"/>
</dbReference>
<proteinExistence type="inferred from homology"/>
<reference evidence="10 11" key="1">
    <citation type="journal article" date="2015" name="Genome Announc.">
        <title>Expanding the biotechnology potential of lactobacilli through comparative genomics of 213 strains and associated genera.</title>
        <authorList>
            <person name="Sun Z."/>
            <person name="Harris H.M."/>
            <person name="McCann A."/>
            <person name="Guo C."/>
            <person name="Argimon S."/>
            <person name="Zhang W."/>
            <person name="Yang X."/>
            <person name="Jeffery I.B."/>
            <person name="Cooney J.C."/>
            <person name="Kagawa T.F."/>
            <person name="Liu W."/>
            <person name="Song Y."/>
            <person name="Salvetti E."/>
            <person name="Wrobel A."/>
            <person name="Rasinkangas P."/>
            <person name="Parkhill J."/>
            <person name="Rea M.C."/>
            <person name="O'Sullivan O."/>
            <person name="Ritari J."/>
            <person name="Douillard F.P."/>
            <person name="Paul Ross R."/>
            <person name="Yang R."/>
            <person name="Briner A.E."/>
            <person name="Felis G.E."/>
            <person name="de Vos W.M."/>
            <person name="Barrangou R."/>
            <person name="Klaenhammer T.R."/>
            <person name="Caufield P.W."/>
            <person name="Cui Y."/>
            <person name="Zhang H."/>
            <person name="O'Toole P.W."/>
        </authorList>
    </citation>
    <scope>NUCLEOTIDE SEQUENCE [LARGE SCALE GENOMIC DNA]</scope>
    <source>
        <strain evidence="10 11">DSM 16991</strain>
    </source>
</reference>
<evidence type="ECO:0000256" key="4">
    <source>
        <dbReference type="ARBA" id="ARBA00022692"/>
    </source>
</evidence>
<evidence type="ECO:0000256" key="6">
    <source>
        <dbReference type="ARBA" id="ARBA00023065"/>
    </source>
</evidence>
<evidence type="ECO:0000313" key="10">
    <source>
        <dbReference type="EMBL" id="KRM28142.1"/>
    </source>
</evidence>
<evidence type="ECO:0000313" key="11">
    <source>
        <dbReference type="Proteomes" id="UP000050949"/>
    </source>
</evidence>
<dbReference type="InterPro" id="IPR001185">
    <property type="entry name" value="MS_channel"/>
</dbReference>
<name>A0A0R1XDL6_9LACO</name>
<comment type="caution">
    <text evidence="10">The sequence shown here is derived from an EMBL/GenBank/DDBJ whole genome shotgun (WGS) entry which is preliminary data.</text>
</comment>
<feature type="transmembrane region" description="Helical" evidence="9">
    <location>
        <begin position="12"/>
        <end position="31"/>
    </location>
</feature>
<keyword evidence="8 9" id="KW-0407">Ion channel</keyword>
<evidence type="ECO:0000256" key="7">
    <source>
        <dbReference type="ARBA" id="ARBA00023136"/>
    </source>
</evidence>
<comment type="subcellular location">
    <subcellularLocation>
        <location evidence="9">Cell membrane</location>
        <topology evidence="9">Multi-pass membrane protein</topology>
    </subcellularLocation>
    <subcellularLocation>
        <location evidence="1">Membrane</location>
        <topology evidence="1">Multi-pass membrane protein</topology>
    </subcellularLocation>
</comment>
<evidence type="ECO:0000256" key="3">
    <source>
        <dbReference type="ARBA" id="ARBA00022475"/>
    </source>
</evidence>
<sequence length="125" mass="13657">MIKEFKEFISRGSVIDLAVGVLIGGAFNAIVTSLNDTLLSPLVGLFTGGLSLEKNLILTIGKTHLRFGAFLQSVITFLITAFVIFLIVKALNKLRKPKKAAPAGPTEADYLREIRDLLAEKEKQE</sequence>
<dbReference type="PANTHER" id="PTHR30266">
    <property type="entry name" value="MECHANOSENSITIVE CHANNEL MSCL"/>
    <property type="match status" value="1"/>
</dbReference>
<comment type="function">
    <text evidence="9">Channel that opens in response to stretch forces in the membrane lipid bilayer. May participate in the regulation of osmotic pressure changes within the cell.</text>
</comment>
<organism evidence="10 11">
    <name type="scientific">Schleiferilactobacillus harbinensis DSM 16991</name>
    <dbReference type="NCBI Taxonomy" id="1122147"/>
    <lineage>
        <taxon>Bacteria</taxon>
        <taxon>Bacillati</taxon>
        <taxon>Bacillota</taxon>
        <taxon>Bacilli</taxon>
        <taxon>Lactobacillales</taxon>
        <taxon>Lactobacillaceae</taxon>
        <taxon>Schleiferilactobacillus</taxon>
    </lineage>
</organism>
<comment type="subunit">
    <text evidence="9">Homopentamer.</text>
</comment>
<comment type="similarity">
    <text evidence="9">Belongs to the MscL family.</text>
</comment>
<dbReference type="Pfam" id="PF01741">
    <property type="entry name" value="MscL"/>
    <property type="match status" value="1"/>
</dbReference>
<dbReference type="SUPFAM" id="SSF81330">
    <property type="entry name" value="Gated mechanosensitive channel"/>
    <property type="match status" value="1"/>
</dbReference>
<evidence type="ECO:0000256" key="5">
    <source>
        <dbReference type="ARBA" id="ARBA00022989"/>
    </source>
</evidence>
<dbReference type="EMBL" id="AZFW01000036">
    <property type="protein sequence ID" value="KRM28142.1"/>
    <property type="molecule type" value="Genomic_DNA"/>
</dbReference>
<dbReference type="NCBIfam" id="TIGR00220">
    <property type="entry name" value="mscL"/>
    <property type="match status" value="1"/>
</dbReference>
<protein>
    <recommendedName>
        <fullName evidence="9">Large-conductance mechanosensitive channel</fullName>
    </recommendedName>
</protein>
<evidence type="ECO:0000256" key="8">
    <source>
        <dbReference type="ARBA" id="ARBA00023303"/>
    </source>
</evidence>
<dbReference type="InterPro" id="IPR036019">
    <property type="entry name" value="MscL_channel"/>
</dbReference>
<dbReference type="GO" id="GO:0008381">
    <property type="term" value="F:mechanosensitive monoatomic ion channel activity"/>
    <property type="evidence" value="ECO:0007669"/>
    <property type="project" value="UniProtKB-UniRule"/>
</dbReference>
<keyword evidence="4 9" id="KW-0812">Transmembrane</keyword>
<dbReference type="PRINTS" id="PR01264">
    <property type="entry name" value="MECHCHANNEL"/>
</dbReference>
<evidence type="ECO:0000256" key="9">
    <source>
        <dbReference type="HAMAP-Rule" id="MF_00115"/>
    </source>
</evidence>
<evidence type="ECO:0000256" key="2">
    <source>
        <dbReference type="ARBA" id="ARBA00022448"/>
    </source>
</evidence>
<feature type="transmembrane region" description="Helical" evidence="9">
    <location>
        <begin position="69"/>
        <end position="88"/>
    </location>
</feature>
<dbReference type="eggNOG" id="COG1970">
    <property type="taxonomic scope" value="Bacteria"/>
</dbReference>
<keyword evidence="6 9" id="KW-0406">Ion transport</keyword>
<dbReference type="PATRIC" id="fig|1122147.4.peg.2175"/>
<keyword evidence="5 9" id="KW-1133">Transmembrane helix</keyword>
<dbReference type="Proteomes" id="UP000050949">
    <property type="component" value="Unassembled WGS sequence"/>
</dbReference>
<dbReference type="InterPro" id="IPR037673">
    <property type="entry name" value="MSC/AndL"/>
</dbReference>
<dbReference type="PANTHER" id="PTHR30266:SF2">
    <property type="entry name" value="LARGE-CONDUCTANCE MECHANOSENSITIVE CHANNEL"/>
    <property type="match status" value="1"/>
</dbReference>
<dbReference type="HAMAP" id="MF_00115">
    <property type="entry name" value="MscL"/>
    <property type="match status" value="1"/>
</dbReference>
<dbReference type="OrthoDB" id="9810350at2"/>
<accession>A0A0R1XDL6</accession>
<keyword evidence="7 9" id="KW-0472">Membrane</keyword>
<keyword evidence="3 9" id="KW-1003">Cell membrane</keyword>
<keyword evidence="2 9" id="KW-0813">Transport</keyword>